<dbReference type="Proteomes" id="UP000321685">
    <property type="component" value="Unassembled WGS sequence"/>
</dbReference>
<dbReference type="EMBL" id="BJVJ01000031">
    <property type="protein sequence ID" value="GEL24267.1"/>
    <property type="molecule type" value="Genomic_DNA"/>
</dbReference>
<dbReference type="InterPro" id="IPR050627">
    <property type="entry name" value="Nitroreductase/BluB"/>
</dbReference>
<dbReference type="OrthoDB" id="8156917at2"/>
<keyword evidence="2" id="KW-1185">Reference proteome</keyword>
<gene>
    <name evidence="1" type="ORF">PSU4_32210</name>
</gene>
<dbReference type="PANTHER" id="PTHR23026:SF123">
    <property type="entry name" value="NAD(P)H NITROREDUCTASE RV3131-RELATED"/>
    <property type="match status" value="1"/>
</dbReference>
<sequence>MTATSSGIDVHTLEEAVRRATRAPSIHNTQPWRWRVEPGRIELHADADRRLVATDPDGRDLLVSCGAALEYLRVALAGVGAGSTTQRFPDPEQRDHLATVTVVDGHTMLDDENLYAQLDRRRSDRRPYDAGAPAQLVRALARRARALGADLVAVEGQARDRLIRALDDAATGQPHRPGYLAELLAWTHRYAGARDGVPATAVPKAGPGGDARHLQRFPTGSLPHRTALGPDAGTLCVVTTAGDDRLDRLRAGEAVAAVLLAATAAGYATCPLSQALELTTTRTRVQAAAGAIGYPQLLLRIGRPAENCGPVPETPRRAVSHLLF</sequence>
<dbReference type="SUPFAM" id="SSF55469">
    <property type="entry name" value="FMN-dependent nitroreductase-like"/>
    <property type="match status" value="1"/>
</dbReference>
<evidence type="ECO:0000313" key="1">
    <source>
        <dbReference type="EMBL" id="GEL24267.1"/>
    </source>
</evidence>
<dbReference type="InterPro" id="IPR000415">
    <property type="entry name" value="Nitroreductase-like"/>
</dbReference>
<evidence type="ECO:0000313" key="2">
    <source>
        <dbReference type="Proteomes" id="UP000321685"/>
    </source>
</evidence>
<dbReference type="NCBIfam" id="NF047509">
    <property type="entry name" value="Rv3131_FMN_oxido"/>
    <property type="match status" value="1"/>
</dbReference>
<name>A0A511DII0_9PSEU</name>
<protein>
    <submittedName>
        <fullName evidence="1">NAD(P)H nitroreductase</fullName>
    </submittedName>
</protein>
<dbReference type="RefSeq" id="WP_147108863.1">
    <property type="nucleotide sequence ID" value="NZ_BJVJ01000031.1"/>
</dbReference>
<reference evidence="1 2" key="1">
    <citation type="submission" date="2019-07" db="EMBL/GenBank/DDBJ databases">
        <title>Whole genome shotgun sequence of Pseudonocardia sulfidoxydans NBRC 16205.</title>
        <authorList>
            <person name="Hosoyama A."/>
            <person name="Uohara A."/>
            <person name="Ohji S."/>
            <person name="Ichikawa N."/>
        </authorList>
    </citation>
    <scope>NUCLEOTIDE SEQUENCE [LARGE SCALE GENOMIC DNA]</scope>
    <source>
        <strain evidence="1 2">NBRC 16205</strain>
    </source>
</reference>
<dbReference type="Gene3D" id="3.40.109.10">
    <property type="entry name" value="NADH Oxidase"/>
    <property type="match status" value="1"/>
</dbReference>
<proteinExistence type="predicted"/>
<accession>A0A511DII0</accession>
<dbReference type="AlphaFoldDB" id="A0A511DII0"/>
<organism evidence="1 2">
    <name type="scientific">Pseudonocardia sulfidoxydans NBRC 16205</name>
    <dbReference type="NCBI Taxonomy" id="1223511"/>
    <lineage>
        <taxon>Bacteria</taxon>
        <taxon>Bacillati</taxon>
        <taxon>Actinomycetota</taxon>
        <taxon>Actinomycetes</taxon>
        <taxon>Pseudonocardiales</taxon>
        <taxon>Pseudonocardiaceae</taxon>
        <taxon>Pseudonocardia</taxon>
    </lineage>
</organism>
<dbReference type="PANTHER" id="PTHR23026">
    <property type="entry name" value="NADPH NITROREDUCTASE"/>
    <property type="match status" value="1"/>
</dbReference>
<comment type="caution">
    <text evidence="1">The sequence shown here is derived from an EMBL/GenBank/DDBJ whole genome shotgun (WGS) entry which is preliminary data.</text>
</comment>
<dbReference type="GO" id="GO:0016491">
    <property type="term" value="F:oxidoreductase activity"/>
    <property type="evidence" value="ECO:0007669"/>
    <property type="project" value="InterPro"/>
</dbReference>